<dbReference type="PRINTS" id="PR00385">
    <property type="entry name" value="P450"/>
</dbReference>
<dbReference type="InterPro" id="IPR017972">
    <property type="entry name" value="Cyt_P450_CS"/>
</dbReference>
<comment type="cofactor">
    <cofactor evidence="1">
        <name>heme</name>
        <dbReference type="ChEBI" id="CHEBI:30413"/>
    </cofactor>
</comment>
<protein>
    <submittedName>
        <fullName evidence="9">Cytochrome P450</fullName>
    </submittedName>
</protein>
<dbReference type="InterPro" id="IPR036396">
    <property type="entry name" value="Cyt_P450_sf"/>
</dbReference>
<dbReference type="Pfam" id="PF00067">
    <property type="entry name" value="p450"/>
    <property type="match status" value="1"/>
</dbReference>
<gene>
    <name evidence="9" type="ORF">MSTE_01523</name>
</gene>
<evidence type="ECO:0000256" key="4">
    <source>
        <dbReference type="ARBA" id="ARBA00022723"/>
    </source>
</evidence>
<dbReference type="PANTHER" id="PTHR46696">
    <property type="entry name" value="P450, PUTATIVE (EUROFUNG)-RELATED"/>
    <property type="match status" value="1"/>
</dbReference>
<keyword evidence="4 8" id="KW-0479">Metal-binding</keyword>
<evidence type="ECO:0000313" key="10">
    <source>
        <dbReference type="Proteomes" id="UP000217954"/>
    </source>
</evidence>
<sequence>MTDYQRARTGTIPSQTEAARQMGRRLTEHASSATFIASQVLPVLTDSARIDRGRAPARLAPPAVHRTKFLPTKAEAIANPHPDYRVLRSAGLAVNEKLDVWMMTRFEHVHTAARTPDVFSSAQGIFLRSVDVPVMITRDRPDHGRIRRVTASHFTPNRMALLESDVARLAQPVITRLARGESVDFADLAVPLPMTIIAHLLGVPEHKWRAFRSWSNNLAKVFAPEDMWGLLKLVRNSITSVVRLEALTQREVADRRSHPRDDLFTALSQAVDSGDLDRFEALLYVIILVVAGNETTSNLLGMLADVLARDPELYERVRDDRQLVPKLVDETLRWGSPVQWVGRCTTEPYVVDDVEIPANSRVLLHYAAANRDPQRYSDPDRIDLDRKVGGSVAFGTGPHMCLGNHLAKLEAVTVVNMMLNEVPKLQLSGPVLWGKTPSLQGPTSVPVRRTN</sequence>
<reference evidence="9 10" key="2">
    <citation type="journal article" date="2017" name="Int. J. Syst. Evol. Microbiol.">
        <title>Mycobacterium stephanolepidis sp. nov., a rapidly growing species related to Mycobacterium chelonae, isolated from marine teleost fish, Stephanolepis cirrhifer.</title>
        <authorList>
            <person name="Fukano H."/>
            <person name="Wada S."/>
            <person name="Kurata O."/>
            <person name="Katayama K."/>
            <person name="Fujiwara N."/>
            <person name="Hoshino Y."/>
        </authorList>
    </citation>
    <scope>NUCLEOTIDE SEQUENCE [LARGE SCALE GENOMIC DNA]</scope>
    <source>
        <strain evidence="9 10">NJB0901</strain>
    </source>
</reference>
<comment type="similarity">
    <text evidence="2 8">Belongs to the cytochrome P450 family.</text>
</comment>
<dbReference type="RefSeq" id="WP_157997653.1">
    <property type="nucleotide sequence ID" value="NZ_AP018165.1"/>
</dbReference>
<dbReference type="EMBL" id="AP018165">
    <property type="protein sequence ID" value="BAX96847.1"/>
    <property type="molecule type" value="Genomic_DNA"/>
</dbReference>
<name>A0A1Z4EV73_9MYCO</name>
<dbReference type="PROSITE" id="PS00086">
    <property type="entry name" value="CYTOCHROME_P450"/>
    <property type="match status" value="1"/>
</dbReference>
<dbReference type="Proteomes" id="UP000217954">
    <property type="component" value="Chromosome"/>
</dbReference>
<keyword evidence="3 8" id="KW-0349">Heme</keyword>
<dbReference type="GO" id="GO:0006707">
    <property type="term" value="P:cholesterol catabolic process"/>
    <property type="evidence" value="ECO:0007669"/>
    <property type="project" value="TreeGrafter"/>
</dbReference>
<evidence type="ECO:0000256" key="8">
    <source>
        <dbReference type="RuleBase" id="RU000461"/>
    </source>
</evidence>
<dbReference type="GO" id="GO:0020037">
    <property type="term" value="F:heme binding"/>
    <property type="evidence" value="ECO:0007669"/>
    <property type="project" value="InterPro"/>
</dbReference>
<dbReference type="KEGG" id="mste:MSTE_01523"/>
<dbReference type="PANTHER" id="PTHR46696:SF4">
    <property type="entry name" value="BIOTIN BIOSYNTHESIS CYTOCHROME P450"/>
    <property type="match status" value="1"/>
</dbReference>
<accession>A0A1Z4EV73</accession>
<evidence type="ECO:0000256" key="1">
    <source>
        <dbReference type="ARBA" id="ARBA00001971"/>
    </source>
</evidence>
<evidence type="ECO:0000256" key="7">
    <source>
        <dbReference type="ARBA" id="ARBA00023033"/>
    </source>
</evidence>
<dbReference type="InterPro" id="IPR002397">
    <property type="entry name" value="Cyt_P450_B"/>
</dbReference>
<evidence type="ECO:0000256" key="2">
    <source>
        <dbReference type="ARBA" id="ARBA00010617"/>
    </source>
</evidence>
<dbReference type="PRINTS" id="PR00359">
    <property type="entry name" value="BP450"/>
</dbReference>
<proteinExistence type="inferred from homology"/>
<dbReference type="GO" id="GO:0005506">
    <property type="term" value="F:iron ion binding"/>
    <property type="evidence" value="ECO:0007669"/>
    <property type="project" value="InterPro"/>
</dbReference>
<reference evidence="10" key="1">
    <citation type="journal article" date="2017" name="Genome Announc.">
        <title>Complete Genome Sequence of Mycobacterium stephanolepidis.</title>
        <authorList>
            <person name="Fukano H."/>
            <person name="Yoshida M."/>
            <person name="Katayama Y."/>
            <person name="Omatsu T."/>
            <person name="Mizutani T."/>
            <person name="Kurata O."/>
            <person name="Wada S."/>
            <person name="Hoshino Y."/>
        </authorList>
    </citation>
    <scope>NUCLEOTIDE SEQUENCE [LARGE SCALE GENOMIC DNA]</scope>
    <source>
        <strain evidence="10">NJB0901</strain>
    </source>
</reference>
<dbReference type="Gene3D" id="1.10.630.10">
    <property type="entry name" value="Cytochrome P450"/>
    <property type="match status" value="1"/>
</dbReference>
<keyword evidence="10" id="KW-1185">Reference proteome</keyword>
<keyword evidence="6 8" id="KW-0408">Iron</keyword>
<dbReference type="GO" id="GO:0036199">
    <property type="term" value="F:cholest-4-en-3-one 26-monooxygenase activity"/>
    <property type="evidence" value="ECO:0007669"/>
    <property type="project" value="TreeGrafter"/>
</dbReference>
<organism evidence="9 10">
    <name type="scientific">[Mycobacterium] stephanolepidis</name>
    <dbReference type="NCBI Taxonomy" id="1520670"/>
    <lineage>
        <taxon>Bacteria</taxon>
        <taxon>Bacillati</taxon>
        <taxon>Actinomycetota</taxon>
        <taxon>Actinomycetes</taxon>
        <taxon>Mycobacteriales</taxon>
        <taxon>Mycobacteriaceae</taxon>
        <taxon>Mycobacteroides</taxon>
    </lineage>
</organism>
<keyword evidence="5 8" id="KW-0560">Oxidoreductase</keyword>
<dbReference type="OrthoDB" id="502624at2"/>
<evidence type="ECO:0000256" key="6">
    <source>
        <dbReference type="ARBA" id="ARBA00023004"/>
    </source>
</evidence>
<keyword evidence="7 8" id="KW-0503">Monooxygenase</keyword>
<dbReference type="InterPro" id="IPR001128">
    <property type="entry name" value="Cyt_P450"/>
</dbReference>
<evidence type="ECO:0000256" key="3">
    <source>
        <dbReference type="ARBA" id="ARBA00022617"/>
    </source>
</evidence>
<evidence type="ECO:0000256" key="5">
    <source>
        <dbReference type="ARBA" id="ARBA00023002"/>
    </source>
</evidence>
<dbReference type="SUPFAM" id="SSF48264">
    <property type="entry name" value="Cytochrome P450"/>
    <property type="match status" value="1"/>
</dbReference>
<evidence type="ECO:0000313" key="9">
    <source>
        <dbReference type="EMBL" id="BAX96847.1"/>
    </source>
</evidence>
<dbReference type="AlphaFoldDB" id="A0A1Z4EV73"/>
<dbReference type="GO" id="GO:0008395">
    <property type="term" value="F:steroid hydroxylase activity"/>
    <property type="evidence" value="ECO:0007669"/>
    <property type="project" value="TreeGrafter"/>
</dbReference>